<dbReference type="GO" id="GO:0000981">
    <property type="term" value="F:DNA-binding transcription factor activity, RNA polymerase II-specific"/>
    <property type="evidence" value="ECO:0007669"/>
    <property type="project" value="TreeGrafter"/>
</dbReference>
<gene>
    <name evidence="10" type="ORF">BJ508DRAFT_195414</name>
</gene>
<keyword evidence="4 8" id="KW-0863">Zinc-finger</keyword>
<keyword evidence="2" id="KW-0479">Metal-binding</keyword>
<feature type="non-terminal residue" evidence="10">
    <location>
        <position position="1"/>
    </location>
</feature>
<evidence type="ECO:0000259" key="9">
    <source>
        <dbReference type="PROSITE" id="PS50157"/>
    </source>
</evidence>
<dbReference type="GO" id="GO:0005667">
    <property type="term" value="C:transcription regulator complex"/>
    <property type="evidence" value="ECO:0007669"/>
    <property type="project" value="TreeGrafter"/>
</dbReference>
<evidence type="ECO:0000313" key="10">
    <source>
        <dbReference type="EMBL" id="RPA78747.1"/>
    </source>
</evidence>
<dbReference type="FunFam" id="3.30.160.60:FF:000744">
    <property type="entry name" value="zinc finger E-box-binding homeobox 1"/>
    <property type="match status" value="1"/>
</dbReference>
<dbReference type="OrthoDB" id="6365676at2759"/>
<evidence type="ECO:0000256" key="1">
    <source>
        <dbReference type="ARBA" id="ARBA00004123"/>
    </source>
</evidence>
<dbReference type="AlphaFoldDB" id="A0A3N4HZX7"/>
<dbReference type="PROSITE" id="PS50157">
    <property type="entry name" value="ZINC_FINGER_C2H2_2"/>
    <property type="match status" value="1"/>
</dbReference>
<proteinExistence type="predicted"/>
<evidence type="ECO:0000313" key="11">
    <source>
        <dbReference type="Proteomes" id="UP000275078"/>
    </source>
</evidence>
<evidence type="ECO:0000256" key="6">
    <source>
        <dbReference type="ARBA" id="ARBA00023242"/>
    </source>
</evidence>
<feature type="domain" description="C2H2-type" evidence="9">
    <location>
        <begin position="4"/>
        <end position="31"/>
    </location>
</feature>
<dbReference type="InterPro" id="IPR013087">
    <property type="entry name" value="Znf_C2H2_type"/>
</dbReference>
<comment type="subcellular location">
    <subcellularLocation>
        <location evidence="1">Nucleus</location>
    </subcellularLocation>
</comment>
<dbReference type="SUPFAM" id="SSF57667">
    <property type="entry name" value="beta-beta-alpha zinc fingers"/>
    <property type="match status" value="1"/>
</dbReference>
<dbReference type="PANTHER" id="PTHR14003:SF19">
    <property type="entry name" value="YY2 TRANSCRIPTION FACTOR"/>
    <property type="match status" value="1"/>
</dbReference>
<organism evidence="10 11">
    <name type="scientific">Ascobolus immersus RN42</name>
    <dbReference type="NCBI Taxonomy" id="1160509"/>
    <lineage>
        <taxon>Eukaryota</taxon>
        <taxon>Fungi</taxon>
        <taxon>Dikarya</taxon>
        <taxon>Ascomycota</taxon>
        <taxon>Pezizomycotina</taxon>
        <taxon>Pezizomycetes</taxon>
        <taxon>Pezizales</taxon>
        <taxon>Ascobolaceae</taxon>
        <taxon>Ascobolus</taxon>
    </lineage>
</organism>
<evidence type="ECO:0000256" key="5">
    <source>
        <dbReference type="ARBA" id="ARBA00022833"/>
    </source>
</evidence>
<dbReference type="Proteomes" id="UP000275078">
    <property type="component" value="Unassembled WGS sequence"/>
</dbReference>
<evidence type="ECO:0000256" key="4">
    <source>
        <dbReference type="ARBA" id="ARBA00022771"/>
    </source>
</evidence>
<keyword evidence="3" id="KW-0677">Repeat</keyword>
<evidence type="ECO:0000256" key="3">
    <source>
        <dbReference type="ARBA" id="ARBA00022737"/>
    </source>
</evidence>
<accession>A0A3N4HZX7</accession>
<evidence type="ECO:0000256" key="2">
    <source>
        <dbReference type="ARBA" id="ARBA00022723"/>
    </source>
</evidence>
<reference evidence="10 11" key="1">
    <citation type="journal article" date="2018" name="Nat. Ecol. Evol.">
        <title>Pezizomycetes genomes reveal the molecular basis of ectomycorrhizal truffle lifestyle.</title>
        <authorList>
            <person name="Murat C."/>
            <person name="Payen T."/>
            <person name="Noel B."/>
            <person name="Kuo A."/>
            <person name="Morin E."/>
            <person name="Chen J."/>
            <person name="Kohler A."/>
            <person name="Krizsan K."/>
            <person name="Balestrini R."/>
            <person name="Da Silva C."/>
            <person name="Montanini B."/>
            <person name="Hainaut M."/>
            <person name="Levati E."/>
            <person name="Barry K.W."/>
            <person name="Belfiori B."/>
            <person name="Cichocki N."/>
            <person name="Clum A."/>
            <person name="Dockter R.B."/>
            <person name="Fauchery L."/>
            <person name="Guy J."/>
            <person name="Iotti M."/>
            <person name="Le Tacon F."/>
            <person name="Lindquist E.A."/>
            <person name="Lipzen A."/>
            <person name="Malagnac F."/>
            <person name="Mello A."/>
            <person name="Molinier V."/>
            <person name="Miyauchi S."/>
            <person name="Poulain J."/>
            <person name="Riccioni C."/>
            <person name="Rubini A."/>
            <person name="Sitrit Y."/>
            <person name="Splivallo R."/>
            <person name="Traeger S."/>
            <person name="Wang M."/>
            <person name="Zifcakova L."/>
            <person name="Wipf D."/>
            <person name="Zambonelli A."/>
            <person name="Paolocci F."/>
            <person name="Nowrousian M."/>
            <person name="Ottonello S."/>
            <person name="Baldrian P."/>
            <person name="Spatafora J.W."/>
            <person name="Henrissat B."/>
            <person name="Nagy L.G."/>
            <person name="Aury J.M."/>
            <person name="Wincker P."/>
            <person name="Grigoriev I.V."/>
            <person name="Bonfante P."/>
            <person name="Martin F.M."/>
        </authorList>
    </citation>
    <scope>NUCLEOTIDE SEQUENCE [LARGE SCALE GENOMIC DNA]</scope>
    <source>
        <strain evidence="10 11">RN42</strain>
    </source>
</reference>
<dbReference type="EMBL" id="ML119707">
    <property type="protein sequence ID" value="RPA78747.1"/>
    <property type="molecule type" value="Genomic_DNA"/>
</dbReference>
<protein>
    <recommendedName>
        <fullName evidence="7">C2H2 type master regulator of conidiophore development brlA</fullName>
    </recommendedName>
</protein>
<evidence type="ECO:0000256" key="7">
    <source>
        <dbReference type="ARBA" id="ARBA00044085"/>
    </source>
</evidence>
<dbReference type="GO" id="GO:0000978">
    <property type="term" value="F:RNA polymerase II cis-regulatory region sequence-specific DNA binding"/>
    <property type="evidence" value="ECO:0007669"/>
    <property type="project" value="TreeGrafter"/>
</dbReference>
<dbReference type="GO" id="GO:0000785">
    <property type="term" value="C:chromatin"/>
    <property type="evidence" value="ECO:0007669"/>
    <property type="project" value="TreeGrafter"/>
</dbReference>
<dbReference type="PROSITE" id="PS00028">
    <property type="entry name" value="ZINC_FINGER_C2H2_1"/>
    <property type="match status" value="1"/>
</dbReference>
<name>A0A3N4HZX7_ASCIM</name>
<keyword evidence="6" id="KW-0539">Nucleus</keyword>
<dbReference type="PANTHER" id="PTHR14003">
    <property type="entry name" value="TRANSCRIPTIONAL REPRESSOR PROTEIN YY"/>
    <property type="match status" value="1"/>
</dbReference>
<dbReference type="Pfam" id="PF00096">
    <property type="entry name" value="zf-C2H2"/>
    <property type="match status" value="1"/>
</dbReference>
<evidence type="ECO:0000256" key="8">
    <source>
        <dbReference type="PROSITE-ProRule" id="PRU00042"/>
    </source>
</evidence>
<keyword evidence="5" id="KW-0862">Zinc</keyword>
<feature type="non-terminal residue" evidence="10">
    <location>
        <position position="51"/>
    </location>
</feature>
<dbReference type="Gene3D" id="3.30.160.60">
    <property type="entry name" value="Classic Zinc Finger"/>
    <property type="match status" value="2"/>
</dbReference>
<dbReference type="InterPro" id="IPR036236">
    <property type="entry name" value="Znf_C2H2_sf"/>
</dbReference>
<dbReference type="STRING" id="1160509.A0A3N4HZX7"/>
<dbReference type="GO" id="GO:0005634">
    <property type="term" value="C:nucleus"/>
    <property type="evidence" value="ECO:0007669"/>
    <property type="project" value="UniProtKB-SubCell"/>
</dbReference>
<keyword evidence="11" id="KW-1185">Reference proteome</keyword>
<dbReference type="GO" id="GO:0008270">
    <property type="term" value="F:zinc ion binding"/>
    <property type="evidence" value="ECO:0007669"/>
    <property type="project" value="UniProtKB-KW"/>
</dbReference>
<sequence>KRKFPCQICGKLFTTSGHLSRHGRTHTGEKRYECPHESCDARFSRQDNCMQ</sequence>